<evidence type="ECO:0000313" key="1">
    <source>
        <dbReference type="EMBL" id="GJD44950.1"/>
    </source>
</evidence>
<comment type="caution">
    <text evidence="1">The sequence shown here is derived from an EMBL/GenBank/DDBJ whole genome shotgun (WGS) entry which is preliminary data.</text>
</comment>
<organism evidence="1 2">
    <name type="scientific">Methylobacterium cerastii</name>
    <dbReference type="NCBI Taxonomy" id="932741"/>
    <lineage>
        <taxon>Bacteria</taxon>
        <taxon>Pseudomonadati</taxon>
        <taxon>Pseudomonadota</taxon>
        <taxon>Alphaproteobacteria</taxon>
        <taxon>Hyphomicrobiales</taxon>
        <taxon>Methylobacteriaceae</taxon>
        <taxon>Methylobacterium</taxon>
    </lineage>
</organism>
<protein>
    <submittedName>
        <fullName evidence="1">Uncharacterized protein</fullName>
    </submittedName>
</protein>
<gene>
    <name evidence="1" type="ORF">AFCDBAGC_2819</name>
</gene>
<dbReference type="EMBL" id="BPQG01000044">
    <property type="protein sequence ID" value="GJD44950.1"/>
    <property type="molecule type" value="Genomic_DNA"/>
</dbReference>
<reference evidence="1 2" key="1">
    <citation type="journal article" date="2021" name="Front. Microbiol.">
        <title>Comprehensive Comparative Genomics and Phenotyping of Methylobacterium Species.</title>
        <authorList>
            <person name="Alessa O."/>
            <person name="Ogura Y."/>
            <person name="Fujitani Y."/>
            <person name="Takami H."/>
            <person name="Hayashi T."/>
            <person name="Sahin N."/>
            <person name="Tani A."/>
        </authorList>
    </citation>
    <scope>NUCLEOTIDE SEQUENCE [LARGE SCALE GENOMIC DNA]</scope>
    <source>
        <strain evidence="1 2">DSM 23679</strain>
    </source>
</reference>
<keyword evidence="2" id="KW-1185">Reference proteome</keyword>
<dbReference type="Proteomes" id="UP001055117">
    <property type="component" value="Unassembled WGS sequence"/>
</dbReference>
<evidence type="ECO:0000313" key="2">
    <source>
        <dbReference type="Proteomes" id="UP001055117"/>
    </source>
</evidence>
<sequence length="73" mass="8188">MSTNLGFEDRTMAIDDRPTDDTMIDACLRLHEIVRKIGTPEMVLISRLLLFQAGLQIADAIKADEARDPSSER</sequence>
<accession>A0ABQ4QJF1</accession>
<name>A0ABQ4QJF1_9HYPH</name>
<proteinExistence type="predicted"/>